<keyword evidence="4" id="KW-0175">Coiled coil</keyword>
<dbReference type="Gene3D" id="3.40.50.300">
    <property type="entry name" value="P-loop containing nucleotide triphosphate hydrolases"/>
    <property type="match status" value="2"/>
</dbReference>
<dbReference type="PANTHER" id="PTHR32114">
    <property type="entry name" value="ABC TRANSPORTER ABCH.3"/>
    <property type="match status" value="1"/>
</dbReference>
<dbReference type="InterPro" id="IPR038729">
    <property type="entry name" value="Rad50/SbcC_AAA"/>
</dbReference>
<evidence type="ECO:0000313" key="7">
    <source>
        <dbReference type="Proteomes" id="UP000616779"/>
    </source>
</evidence>
<reference evidence="6 7" key="1">
    <citation type="submission" date="2019-10" db="EMBL/GenBank/DDBJ databases">
        <title>Description of Paenibacillus terrestris sp. nov.</title>
        <authorList>
            <person name="Carlier A."/>
            <person name="Qi S."/>
        </authorList>
    </citation>
    <scope>NUCLEOTIDE SEQUENCE [LARGE SCALE GENOMIC DNA]</scope>
    <source>
        <strain evidence="6 7">LMG 31458</strain>
    </source>
</reference>
<organism evidence="6 7">
    <name type="scientific">Paenibacillus phytorum</name>
    <dbReference type="NCBI Taxonomy" id="2654977"/>
    <lineage>
        <taxon>Bacteria</taxon>
        <taxon>Bacillati</taxon>
        <taxon>Bacillota</taxon>
        <taxon>Bacilli</taxon>
        <taxon>Bacillales</taxon>
        <taxon>Paenibacillaceae</taxon>
        <taxon>Paenibacillus</taxon>
    </lineage>
</organism>
<dbReference type="PANTHER" id="PTHR32114:SF2">
    <property type="entry name" value="ABC TRANSPORTER ABCH.3"/>
    <property type="match status" value="1"/>
</dbReference>
<proteinExistence type="inferred from homology"/>
<keyword evidence="7" id="KW-1185">Reference proteome</keyword>
<name>A0ABX1XYL9_9BACL</name>
<dbReference type="InterPro" id="IPR027417">
    <property type="entry name" value="P-loop_NTPase"/>
</dbReference>
<evidence type="ECO:0000259" key="5">
    <source>
        <dbReference type="Pfam" id="PF13476"/>
    </source>
</evidence>
<comment type="caution">
    <text evidence="6">The sequence shown here is derived from an EMBL/GenBank/DDBJ whole genome shotgun (WGS) entry which is preliminary data.</text>
</comment>
<feature type="coiled-coil region" evidence="4">
    <location>
        <begin position="591"/>
        <end position="625"/>
    </location>
</feature>
<evidence type="ECO:0000256" key="4">
    <source>
        <dbReference type="SAM" id="Coils"/>
    </source>
</evidence>
<evidence type="ECO:0000256" key="2">
    <source>
        <dbReference type="ARBA" id="ARBA00011322"/>
    </source>
</evidence>
<evidence type="ECO:0000256" key="3">
    <source>
        <dbReference type="ARBA" id="ARBA00013368"/>
    </source>
</evidence>
<sequence>MANYTISRVLIENFKAIDHLLLDWRKGQLIVLDGPNGFGKTTIFDAIELALTGKIDRIKRPDDARVAYGDLLFSNDPSKDILIKVQFSTNNEETVTLVKSLPARKRLTGTDKQPGKWEVFDTHILESFDSPINDETSSTQKVVNEIFGVEELERLYSLFYYIQQEDNTSFLKRPGKDRMAEISRLFDTNAEVEEKKYFEGLVKYIDTGKRNKTTEISEIRTRLESYVNPEGVLNKDVTEYEPLLGDIADKLWDRENLTVSSKEMRDKFINELLLIEDFISHFDQYKKATFNLQLNKYADNKTLLQSTISVAFFLDKYQEIKLKVEKEKKLRRFLVQLQDYQKSMYTINYDELHNEVKFDITTVKQKVETIKNQTQNASMLSKIVSELNQTRDKLLEQLNTFHSHKGELKEDCPFCGYDWGDHERLLAEFQTKKEYFSSLYDDSTIIQEHEIKELFHTHFAAIIQWLESYLSNPENIINETFYRQLEHGYRREREIAPFLDWCAQNNVDFSVHSNKQFNSPLENVELAAENLSNELRGRKHVIEVGYAEFDEKFTTFQTLYQENFNGLETNVEKIRVEAVERKKRYIDYQFYNQNEEKKAEDEKQLNKCNEELSNLTKKSEQIKQIIYNYDSSIKKHWKKIMVDIEVPFYIYSGKIIQNYQRGLGLFIKDEAQSIVFVSDNTSDHDALNFLSSGQLSALVISFTLSLNKVYGNKDLGVILIDDPVQSMDEINMASLTELLRNDFQHKQIIISTHEDDVSRYLQYKFSKYGVNAHSFNMREESHLKI</sequence>
<protein>
    <recommendedName>
        <fullName evidence="3">Nuclease SbcCD subunit C</fullName>
    </recommendedName>
</protein>
<dbReference type="RefSeq" id="WP_171644864.1">
    <property type="nucleotide sequence ID" value="NZ_WHOA01000125.1"/>
</dbReference>
<dbReference type="Pfam" id="PF13476">
    <property type="entry name" value="AAA_23"/>
    <property type="match status" value="1"/>
</dbReference>
<evidence type="ECO:0000256" key="1">
    <source>
        <dbReference type="ARBA" id="ARBA00006930"/>
    </source>
</evidence>
<dbReference type="Proteomes" id="UP000616779">
    <property type="component" value="Unassembled WGS sequence"/>
</dbReference>
<dbReference type="EMBL" id="WHOA01000125">
    <property type="protein sequence ID" value="NOU73454.1"/>
    <property type="molecule type" value="Genomic_DNA"/>
</dbReference>
<evidence type="ECO:0000313" key="6">
    <source>
        <dbReference type="EMBL" id="NOU73454.1"/>
    </source>
</evidence>
<comment type="similarity">
    <text evidence="1">Belongs to the SMC family. SbcC subfamily.</text>
</comment>
<dbReference type="SUPFAM" id="SSF52540">
    <property type="entry name" value="P-loop containing nucleoside triphosphate hydrolases"/>
    <property type="match status" value="1"/>
</dbReference>
<feature type="domain" description="Rad50/SbcC-type AAA" evidence="5">
    <location>
        <begin position="9"/>
        <end position="225"/>
    </location>
</feature>
<gene>
    <name evidence="6" type="ORF">GC098_18850</name>
</gene>
<comment type="subunit">
    <text evidence="2">Heterodimer of SbcC and SbcD.</text>
</comment>
<accession>A0ABX1XYL9</accession>